<name>A0ABR2QYB5_9ROSI</name>
<accession>A0ABR2QYB5</accession>
<feature type="region of interest" description="Disordered" evidence="15">
    <location>
        <begin position="656"/>
        <end position="685"/>
    </location>
</feature>
<dbReference type="InterPro" id="IPR011009">
    <property type="entry name" value="Kinase-like_dom_sf"/>
</dbReference>
<dbReference type="Proteomes" id="UP001396334">
    <property type="component" value="Unassembled WGS sequence"/>
</dbReference>
<feature type="binding site" evidence="14">
    <location>
        <position position="384"/>
    </location>
    <ligand>
        <name>ATP</name>
        <dbReference type="ChEBI" id="CHEBI:30616"/>
    </ligand>
</feature>
<evidence type="ECO:0000256" key="10">
    <source>
        <dbReference type="ARBA" id="ARBA00022840"/>
    </source>
</evidence>
<keyword evidence="9" id="KW-0418">Kinase</keyword>
<keyword evidence="11 16" id="KW-1133">Transmembrane helix</keyword>
<feature type="chain" id="PRO_5045758423" description="Protein kinase domain-containing protein" evidence="17">
    <location>
        <begin position="20"/>
        <end position="685"/>
    </location>
</feature>
<keyword evidence="4" id="KW-0808">Transferase</keyword>
<keyword evidence="10 14" id="KW-0067">ATP-binding</keyword>
<comment type="similarity">
    <text evidence="3">In the C-terminal section; belongs to the protein kinase superfamily. Ser/Thr protein kinase family.</text>
</comment>
<dbReference type="PROSITE" id="PS50011">
    <property type="entry name" value="PROTEIN_KINASE_DOM"/>
    <property type="match status" value="1"/>
</dbReference>
<evidence type="ECO:0000256" key="5">
    <source>
        <dbReference type="ARBA" id="ARBA00022692"/>
    </source>
</evidence>
<proteinExistence type="inferred from homology"/>
<evidence type="ECO:0000256" key="11">
    <source>
        <dbReference type="ARBA" id="ARBA00022989"/>
    </source>
</evidence>
<evidence type="ECO:0000256" key="9">
    <source>
        <dbReference type="ARBA" id="ARBA00022777"/>
    </source>
</evidence>
<dbReference type="InterPro" id="IPR013320">
    <property type="entry name" value="ConA-like_dom_sf"/>
</dbReference>
<dbReference type="CDD" id="cd06899">
    <property type="entry name" value="lectin_legume_LecRK_Arcelin_ConA"/>
    <property type="match status" value="1"/>
</dbReference>
<dbReference type="InterPro" id="IPR008271">
    <property type="entry name" value="Ser/Thr_kinase_AS"/>
</dbReference>
<dbReference type="SUPFAM" id="SSF56112">
    <property type="entry name" value="Protein kinase-like (PK-like)"/>
    <property type="match status" value="1"/>
</dbReference>
<keyword evidence="20" id="KW-1185">Reference proteome</keyword>
<evidence type="ECO:0000256" key="7">
    <source>
        <dbReference type="ARBA" id="ARBA00022734"/>
    </source>
</evidence>
<reference evidence="19 20" key="1">
    <citation type="journal article" date="2024" name="G3 (Bethesda)">
        <title>Genome assembly of Hibiscus sabdariffa L. provides insights into metabolisms of medicinal natural products.</title>
        <authorList>
            <person name="Kim T."/>
        </authorList>
    </citation>
    <scope>NUCLEOTIDE SEQUENCE [LARGE SCALE GENOMIC DNA]</scope>
    <source>
        <strain evidence="19">TK-2024</strain>
        <tissue evidence="19">Old leaves</tissue>
    </source>
</reference>
<evidence type="ECO:0000256" key="17">
    <source>
        <dbReference type="SAM" id="SignalP"/>
    </source>
</evidence>
<dbReference type="Gene3D" id="1.10.510.10">
    <property type="entry name" value="Transferase(Phosphotransferase) domain 1"/>
    <property type="match status" value="1"/>
</dbReference>
<keyword evidence="5 16" id="KW-0812">Transmembrane</keyword>
<evidence type="ECO:0000256" key="16">
    <source>
        <dbReference type="SAM" id="Phobius"/>
    </source>
</evidence>
<evidence type="ECO:0000256" key="3">
    <source>
        <dbReference type="ARBA" id="ARBA00010217"/>
    </source>
</evidence>
<dbReference type="Pfam" id="PF00139">
    <property type="entry name" value="Lectin_legB"/>
    <property type="match status" value="1"/>
</dbReference>
<protein>
    <recommendedName>
        <fullName evidence="18">Protein kinase domain-containing protein</fullName>
    </recommendedName>
</protein>
<dbReference type="Pfam" id="PF00069">
    <property type="entry name" value="Pkinase"/>
    <property type="match status" value="1"/>
</dbReference>
<dbReference type="PROSITE" id="PS00107">
    <property type="entry name" value="PROTEIN_KINASE_ATP"/>
    <property type="match status" value="1"/>
</dbReference>
<comment type="similarity">
    <text evidence="2">In the N-terminal section; belongs to the leguminous lectin family.</text>
</comment>
<evidence type="ECO:0000313" key="19">
    <source>
        <dbReference type="EMBL" id="KAK9005728.1"/>
    </source>
</evidence>
<keyword evidence="7" id="KW-0430">Lectin</keyword>
<evidence type="ECO:0000256" key="12">
    <source>
        <dbReference type="ARBA" id="ARBA00023136"/>
    </source>
</evidence>
<evidence type="ECO:0000256" key="4">
    <source>
        <dbReference type="ARBA" id="ARBA00022679"/>
    </source>
</evidence>
<feature type="compositionally biased region" description="Polar residues" evidence="15">
    <location>
        <begin position="675"/>
        <end position="685"/>
    </location>
</feature>
<dbReference type="InterPro" id="IPR050528">
    <property type="entry name" value="L-type_Lectin-RKs"/>
</dbReference>
<comment type="caution">
    <text evidence="19">The sequence shown here is derived from an EMBL/GenBank/DDBJ whole genome shotgun (WGS) entry which is preliminary data.</text>
</comment>
<keyword evidence="6 17" id="KW-0732">Signal</keyword>
<evidence type="ECO:0000256" key="15">
    <source>
        <dbReference type="SAM" id="MobiDB-lite"/>
    </source>
</evidence>
<feature type="signal peptide" evidence="17">
    <location>
        <begin position="1"/>
        <end position="19"/>
    </location>
</feature>
<evidence type="ECO:0000256" key="2">
    <source>
        <dbReference type="ARBA" id="ARBA00008536"/>
    </source>
</evidence>
<dbReference type="EMBL" id="JBBPBN010000030">
    <property type="protein sequence ID" value="KAK9005728.1"/>
    <property type="molecule type" value="Genomic_DNA"/>
</dbReference>
<evidence type="ECO:0000313" key="20">
    <source>
        <dbReference type="Proteomes" id="UP001396334"/>
    </source>
</evidence>
<feature type="transmembrane region" description="Helical" evidence="16">
    <location>
        <begin position="294"/>
        <end position="318"/>
    </location>
</feature>
<evidence type="ECO:0000256" key="6">
    <source>
        <dbReference type="ARBA" id="ARBA00022729"/>
    </source>
</evidence>
<dbReference type="PROSITE" id="PS00108">
    <property type="entry name" value="PROTEIN_KINASE_ST"/>
    <property type="match status" value="1"/>
</dbReference>
<dbReference type="InterPro" id="IPR000719">
    <property type="entry name" value="Prot_kinase_dom"/>
</dbReference>
<evidence type="ECO:0000256" key="14">
    <source>
        <dbReference type="PROSITE-ProRule" id="PRU10141"/>
    </source>
</evidence>
<keyword evidence="13" id="KW-0675">Receptor</keyword>
<keyword evidence="8 14" id="KW-0547">Nucleotide-binding</keyword>
<dbReference type="InterPro" id="IPR001220">
    <property type="entry name" value="Legume_lectin_dom"/>
</dbReference>
<evidence type="ECO:0000256" key="1">
    <source>
        <dbReference type="ARBA" id="ARBA00004479"/>
    </source>
</evidence>
<dbReference type="SUPFAM" id="SSF49899">
    <property type="entry name" value="Concanavalin A-like lectins/glucanases"/>
    <property type="match status" value="1"/>
</dbReference>
<feature type="domain" description="Protein kinase" evidence="18">
    <location>
        <begin position="356"/>
        <end position="636"/>
    </location>
</feature>
<evidence type="ECO:0000256" key="13">
    <source>
        <dbReference type="ARBA" id="ARBA00023170"/>
    </source>
</evidence>
<dbReference type="PANTHER" id="PTHR27007">
    <property type="match status" value="1"/>
</dbReference>
<organism evidence="19 20">
    <name type="scientific">Hibiscus sabdariffa</name>
    <name type="common">roselle</name>
    <dbReference type="NCBI Taxonomy" id="183260"/>
    <lineage>
        <taxon>Eukaryota</taxon>
        <taxon>Viridiplantae</taxon>
        <taxon>Streptophyta</taxon>
        <taxon>Embryophyta</taxon>
        <taxon>Tracheophyta</taxon>
        <taxon>Spermatophyta</taxon>
        <taxon>Magnoliopsida</taxon>
        <taxon>eudicotyledons</taxon>
        <taxon>Gunneridae</taxon>
        <taxon>Pentapetalae</taxon>
        <taxon>rosids</taxon>
        <taxon>malvids</taxon>
        <taxon>Malvales</taxon>
        <taxon>Malvaceae</taxon>
        <taxon>Malvoideae</taxon>
        <taxon>Hibiscus</taxon>
    </lineage>
</organism>
<gene>
    <name evidence="19" type="ORF">V6N11_043150</name>
</gene>
<evidence type="ECO:0000259" key="18">
    <source>
        <dbReference type="PROSITE" id="PS50011"/>
    </source>
</evidence>
<dbReference type="Gene3D" id="3.30.200.20">
    <property type="entry name" value="Phosphorylase Kinase, domain 1"/>
    <property type="match status" value="1"/>
</dbReference>
<evidence type="ECO:0000256" key="8">
    <source>
        <dbReference type="ARBA" id="ARBA00022741"/>
    </source>
</evidence>
<dbReference type="InterPro" id="IPR017441">
    <property type="entry name" value="Protein_kinase_ATP_BS"/>
</dbReference>
<dbReference type="Gene3D" id="2.60.120.200">
    <property type="match status" value="1"/>
</dbReference>
<comment type="subcellular location">
    <subcellularLocation>
        <location evidence="1">Membrane</location>
        <topology evidence="1">Single-pass type I membrane protein</topology>
    </subcellularLocation>
</comment>
<keyword evidence="12 16" id="KW-0472">Membrane</keyword>
<dbReference type="SMART" id="SM00220">
    <property type="entry name" value="S_TKc"/>
    <property type="match status" value="1"/>
</dbReference>
<sequence length="685" mass="75393">MQLPRLLVFFIFIFPSISPSLLPQNNITLYGDAFFRNHGFSLTQETTCLPPSSPSDIGRALYVYPVRFLDLKTKAAASFSCRFSFSIIPNPICPFGDGFVFLIASDAGSVSFSSGHMGLPQLDNSGSQDSFFAVEFDTSFNPSVGDINGNHIGVDVNSVVSVVSVDVTSKGVDLKSGKKITAWIEYKDSAKLILIWLSYSSIKPPIPVLVAQLDLSNHFKEYMHVGFSASNGQGSAMHVVEHWRFKTFSNYKPPVDPTKAIEQGNCSTCSRQDSFDKGPDVYSPQKRSPKVANIAVVSGCLVASVVFVTAVPFCFFVVRKKRGLAKGGKSANPRVQTNNVPTRWSLAEIKSATMGFHKSRIIGEGASAVVYKGYVPSGGTVAVKRFDQFNQKAFTRNLFNTEFAIMASWLNHCNLVQLQGWCCEESELVLVYEYLSNGSLDRHIHKASASSTTLPWSLRFQVVIGVASALAFLHEECERQIIHRDVKTCNIMLDDEFNAKLGDLGLAEVYEHCCTSRDATVPAGTIGYLAPEYVYSGVPTVKTDVYSFGVVVLEVATGKRPVDENGTVLVDWVWDLWVKRKLIETADSRMLGRYNILEMERMLMVGLWCVHPNPEKRPTVKEAGRILIAEAGPPVLPSTRPTMTLRSHVVSAECGDTLSMGGDNNPMDDDAGWMTPSSHFSRSRV</sequence>